<dbReference type="PANTHER" id="PTHR40448">
    <property type="entry name" value="TWO-COMPONENT SENSOR HISTIDINE KINASE"/>
    <property type="match status" value="1"/>
</dbReference>
<evidence type="ECO:0000313" key="5">
    <source>
        <dbReference type="Proteomes" id="UP000013783"/>
    </source>
</evidence>
<name>R2RAX0_9ENTE</name>
<dbReference type="EMBL" id="AJAK01000007">
    <property type="protein sequence ID" value="EOH80835.1"/>
    <property type="molecule type" value="Genomic_DNA"/>
</dbReference>
<reference evidence="4 6" key="2">
    <citation type="submission" date="2013-03" db="EMBL/GenBank/DDBJ databases">
        <title>The Genome Sequence of Enterococcus malodoratus ATCC_43197 (PacBio/Illumina hybrid assembly).</title>
        <authorList>
            <consortium name="The Broad Institute Genomics Platform"/>
            <consortium name="The Broad Institute Genome Sequencing Center for Infectious Disease"/>
            <person name="Earl A."/>
            <person name="Russ C."/>
            <person name="Gilmore M."/>
            <person name="Surin D."/>
            <person name="Walker B."/>
            <person name="Young S."/>
            <person name="Zeng Q."/>
            <person name="Gargeya S."/>
            <person name="Fitzgerald M."/>
            <person name="Haas B."/>
            <person name="Abouelleil A."/>
            <person name="Allen A.W."/>
            <person name="Alvarado L."/>
            <person name="Arachchi H.M."/>
            <person name="Berlin A.M."/>
            <person name="Chapman S.B."/>
            <person name="Gainer-Dewar J."/>
            <person name="Goldberg J."/>
            <person name="Griggs A."/>
            <person name="Gujja S."/>
            <person name="Hansen M."/>
            <person name="Howarth C."/>
            <person name="Imamovic A."/>
            <person name="Ireland A."/>
            <person name="Larimer J."/>
            <person name="McCowan C."/>
            <person name="Murphy C."/>
            <person name="Pearson M."/>
            <person name="Poon T.W."/>
            <person name="Priest M."/>
            <person name="Roberts A."/>
            <person name="Saif S."/>
            <person name="Shea T."/>
            <person name="Sisk P."/>
            <person name="Sykes S."/>
            <person name="Wortman J."/>
            <person name="Nusbaum C."/>
            <person name="Birren B."/>
        </authorList>
    </citation>
    <scope>NUCLEOTIDE SEQUENCE [LARGE SCALE GENOMIC DNA]</scope>
    <source>
        <strain evidence="4 6">ATCC 43197</strain>
    </source>
</reference>
<dbReference type="InterPro" id="IPR032834">
    <property type="entry name" value="NatK-like_C"/>
</dbReference>
<feature type="transmembrane region" description="Helical" evidence="1">
    <location>
        <begin position="180"/>
        <end position="197"/>
    </location>
</feature>
<comment type="caution">
    <text evidence="3">The sequence shown here is derived from an EMBL/GenBank/DDBJ whole genome shotgun (WGS) entry which is preliminary data.</text>
</comment>
<dbReference type="GO" id="GO:0042802">
    <property type="term" value="F:identical protein binding"/>
    <property type="evidence" value="ECO:0007669"/>
    <property type="project" value="TreeGrafter"/>
</dbReference>
<feature type="transmembrane region" description="Helical" evidence="1">
    <location>
        <begin position="151"/>
        <end position="174"/>
    </location>
</feature>
<keyword evidence="6" id="KW-1185">Reference proteome</keyword>
<dbReference type="InterPro" id="IPR036890">
    <property type="entry name" value="HATPase_C_sf"/>
</dbReference>
<proteinExistence type="predicted"/>
<feature type="transmembrane region" description="Helical" evidence="1">
    <location>
        <begin position="80"/>
        <end position="101"/>
    </location>
</feature>
<feature type="transmembrane region" description="Helical" evidence="1">
    <location>
        <begin position="39"/>
        <end position="68"/>
    </location>
</feature>
<dbReference type="Pfam" id="PF14501">
    <property type="entry name" value="HATPase_c_5"/>
    <property type="match status" value="1"/>
</dbReference>
<dbReference type="PANTHER" id="PTHR40448:SF1">
    <property type="entry name" value="TWO-COMPONENT SENSOR HISTIDINE KINASE"/>
    <property type="match status" value="1"/>
</dbReference>
<evidence type="ECO:0000259" key="2">
    <source>
        <dbReference type="Pfam" id="PF14501"/>
    </source>
</evidence>
<dbReference type="RefSeq" id="WP_010739752.1">
    <property type="nucleotide sequence ID" value="NZ_KB946249.1"/>
</dbReference>
<organism evidence="3 5">
    <name type="scientific">Enterococcus malodoratus ATCC 43197</name>
    <dbReference type="NCBI Taxonomy" id="1158601"/>
    <lineage>
        <taxon>Bacteria</taxon>
        <taxon>Bacillati</taxon>
        <taxon>Bacillota</taxon>
        <taxon>Bacilli</taxon>
        <taxon>Lactobacillales</taxon>
        <taxon>Enterococcaceae</taxon>
        <taxon>Enterococcus</taxon>
    </lineage>
</organism>
<feature type="domain" description="Sensor histidine kinase NatK-like C-terminal" evidence="2">
    <location>
        <begin position="330"/>
        <end position="427"/>
    </location>
</feature>
<evidence type="ECO:0000313" key="3">
    <source>
        <dbReference type="EMBL" id="EOH80835.1"/>
    </source>
</evidence>
<sequence>MKMLPTIFIKYLSFYHLLVFGITYFILDDIKSKKRINYLLFPLILLFGIFVGATFTYLDTVVLYIFFLILSVKNSEERNVVSSLLIVSSACGLEIIVSRLMKPLLPLVLGNQSGLAFLGFILLYHGVLFAGIFAYRKWLLPLIRRKKKVDLVAYLLTISLVIYFSYWTIVIYAATPFLKLFVGVFYLVFMVLGGVIIQSISSNQELKIEAEKRQMEYAIHQRYIEDLKNQYQGIREFRHDYVNLLTSIEYYIEKDELEALKDFFYSSVKRTKTIFEKDIFHADELNKIDSLEVKSILTMKLLAAQEKNISVQIESDDAITINQAADSVVLIRILGILLDNAIEEAAAVAHGKVSIGIFSVKGDTIFVIENTAREKIEPLHVLKQKGFSTKGEGRGLGLSNIDELTSMEPNILLETIVLEQKFIQKVVVIGEEG</sequence>
<keyword evidence="1" id="KW-0812">Transmembrane</keyword>
<dbReference type="AlphaFoldDB" id="R2RAX0"/>
<evidence type="ECO:0000313" key="4">
    <source>
        <dbReference type="EMBL" id="EOT69344.1"/>
    </source>
</evidence>
<keyword evidence="1" id="KW-0472">Membrane</keyword>
<reference evidence="3 5" key="1">
    <citation type="submission" date="2013-02" db="EMBL/GenBank/DDBJ databases">
        <title>The Genome Sequence of Enterococcus malodoratus ATCC_43197.</title>
        <authorList>
            <consortium name="The Broad Institute Genome Sequencing Platform"/>
            <consortium name="The Broad Institute Genome Sequencing Center for Infectious Disease"/>
            <person name="Earl A.M."/>
            <person name="Gilmore M.S."/>
            <person name="Lebreton F."/>
            <person name="Walker B."/>
            <person name="Young S.K."/>
            <person name="Zeng Q."/>
            <person name="Gargeya S."/>
            <person name="Fitzgerald M."/>
            <person name="Haas B."/>
            <person name="Abouelleil A."/>
            <person name="Alvarado L."/>
            <person name="Arachchi H.M."/>
            <person name="Berlin A.M."/>
            <person name="Chapman S.B."/>
            <person name="Dewar J."/>
            <person name="Goldberg J."/>
            <person name="Griggs A."/>
            <person name="Gujja S."/>
            <person name="Hansen M."/>
            <person name="Howarth C."/>
            <person name="Imamovic A."/>
            <person name="Larimer J."/>
            <person name="McCowan C."/>
            <person name="Murphy C."/>
            <person name="Neiman D."/>
            <person name="Pearson M."/>
            <person name="Priest M."/>
            <person name="Roberts A."/>
            <person name="Saif S."/>
            <person name="Shea T."/>
            <person name="Sisk P."/>
            <person name="Sykes S."/>
            <person name="Wortman J."/>
            <person name="Nusbaum C."/>
            <person name="Birren B."/>
        </authorList>
    </citation>
    <scope>NUCLEOTIDE SEQUENCE [LARGE SCALE GENOMIC DNA]</scope>
    <source>
        <strain evidence="3 5">ATCC 43197</strain>
    </source>
</reference>
<evidence type="ECO:0000313" key="6">
    <source>
        <dbReference type="Proteomes" id="UP000014148"/>
    </source>
</evidence>
<dbReference type="STRING" id="71451.RV07_GL001099"/>
<dbReference type="Gene3D" id="3.30.565.10">
    <property type="entry name" value="Histidine kinase-like ATPase, C-terminal domain"/>
    <property type="match status" value="1"/>
</dbReference>
<protein>
    <recommendedName>
        <fullName evidence="2">Sensor histidine kinase NatK-like C-terminal domain-containing protein</fullName>
    </recommendedName>
</protein>
<accession>R2RAX0</accession>
<dbReference type="PATRIC" id="fig|1158601.3.peg.849"/>
<dbReference type="Proteomes" id="UP000013783">
    <property type="component" value="Unassembled WGS sequence"/>
</dbReference>
<evidence type="ECO:0000256" key="1">
    <source>
        <dbReference type="SAM" id="Phobius"/>
    </source>
</evidence>
<dbReference type="Proteomes" id="UP000014148">
    <property type="component" value="Unassembled WGS sequence"/>
</dbReference>
<feature type="transmembrane region" description="Helical" evidence="1">
    <location>
        <begin position="113"/>
        <end position="135"/>
    </location>
</feature>
<dbReference type="eggNOG" id="COG3290">
    <property type="taxonomic scope" value="Bacteria"/>
</dbReference>
<gene>
    <name evidence="4" type="ORF">I585_00807</name>
    <name evidence="3" type="ORF">UAI_00876</name>
</gene>
<dbReference type="SUPFAM" id="SSF55874">
    <property type="entry name" value="ATPase domain of HSP90 chaperone/DNA topoisomerase II/histidine kinase"/>
    <property type="match status" value="1"/>
</dbReference>
<feature type="transmembrane region" description="Helical" evidence="1">
    <location>
        <begin position="7"/>
        <end position="27"/>
    </location>
</feature>
<dbReference type="EMBL" id="ASWA01000002">
    <property type="protein sequence ID" value="EOT69344.1"/>
    <property type="molecule type" value="Genomic_DNA"/>
</dbReference>
<keyword evidence="1" id="KW-1133">Transmembrane helix</keyword>